<accession>A0A836CEI3</accession>
<dbReference type="GO" id="GO:0003924">
    <property type="term" value="F:GTPase activity"/>
    <property type="evidence" value="ECO:0007669"/>
    <property type="project" value="InterPro"/>
</dbReference>
<dbReference type="Pfam" id="PF02263">
    <property type="entry name" value="GBP"/>
    <property type="match status" value="1"/>
</dbReference>
<organism evidence="3 4">
    <name type="scientific">Tribonema minus</name>
    <dbReference type="NCBI Taxonomy" id="303371"/>
    <lineage>
        <taxon>Eukaryota</taxon>
        <taxon>Sar</taxon>
        <taxon>Stramenopiles</taxon>
        <taxon>Ochrophyta</taxon>
        <taxon>PX clade</taxon>
        <taxon>Xanthophyceae</taxon>
        <taxon>Tribonematales</taxon>
        <taxon>Tribonemataceae</taxon>
        <taxon>Tribonema</taxon>
    </lineage>
</organism>
<evidence type="ECO:0000313" key="4">
    <source>
        <dbReference type="Proteomes" id="UP000664859"/>
    </source>
</evidence>
<name>A0A836CEI3_9STRA</name>
<sequence>MCLAGTPTASADGAASPSASPGTRAKHDEAVPAAVPLLRLSRGTSGKEELKLQEDGLDALQHVPAADAALPLRLVTILGAARQGKSFLMNYLQGSDSFTVSGAVAPCTCGVDISSAALTVAAFANGHSTSRLSVDSSPPTEGGLVMVADVEGQGDKNNGYDLKLAVPMLLLSNVVLFNWLGMPNKDTMVNQLALMKAAADIVDRSNRKNAFGHLVVVLRDCTSSRHECFDIIFGMEASGCVYLPLPDSVISPEDADTDKAEAAMRDRNCAREALKRAFTSTALFTLPVPHPEATRRGALPISDATQDFVDAAEGLRAHIVSCLARPPHAFGNEVITSAIACGALPGIVKAVNDGAKDLSPPTIVEALHMSRAPCTPSIQWRRPSNFKFNLQCMPSLAANPRRSIEDARAAALDHFTAALNDLETGLHPDAPVRTEADVDTVLTELSAVAMARFVAGTRAAAASACAAAAARQLAARGALAAALAAACAAVRAQQAALRAELGDAVRFALEAAVAALFPASAAADDAALGADGLSDAALDAHWRAATADAHARFAAARDAIVPDAALRAALPQPACAAAAAAATLEGFRSDAGVGRARASLERANAARRERAAAQTAAARAAAAEAAAREAERRAEEAATARKRAEELQAEAERRAAANVGNGYGCGGGGGGGGIMYILAGDGYGSGGSGGNGSGGGSGHGGGSGPPCAGMVPKFFKGGQKMGGGGRAGKGGAWGYGWPK</sequence>
<dbReference type="Gene3D" id="3.40.50.300">
    <property type="entry name" value="P-loop containing nucleotide triphosphate hydrolases"/>
    <property type="match status" value="1"/>
</dbReference>
<feature type="region of interest" description="Disordered" evidence="1">
    <location>
        <begin position="718"/>
        <end position="739"/>
    </location>
</feature>
<evidence type="ECO:0000256" key="1">
    <source>
        <dbReference type="SAM" id="MobiDB-lite"/>
    </source>
</evidence>
<feature type="domain" description="Guanylate-binding protein N-terminal" evidence="2">
    <location>
        <begin position="48"/>
        <end position="313"/>
    </location>
</feature>
<dbReference type="GO" id="GO:0005525">
    <property type="term" value="F:GTP binding"/>
    <property type="evidence" value="ECO:0007669"/>
    <property type="project" value="InterPro"/>
</dbReference>
<proteinExistence type="predicted"/>
<dbReference type="EMBL" id="JAFCMP010000201">
    <property type="protein sequence ID" value="KAG5183520.1"/>
    <property type="molecule type" value="Genomic_DNA"/>
</dbReference>
<feature type="region of interest" description="Disordered" evidence="1">
    <location>
        <begin position="623"/>
        <end position="646"/>
    </location>
</feature>
<dbReference type="Proteomes" id="UP000664859">
    <property type="component" value="Unassembled WGS sequence"/>
</dbReference>
<feature type="region of interest" description="Disordered" evidence="1">
    <location>
        <begin position="1"/>
        <end position="30"/>
    </location>
</feature>
<evidence type="ECO:0000259" key="2">
    <source>
        <dbReference type="Pfam" id="PF02263"/>
    </source>
</evidence>
<feature type="compositionally biased region" description="Basic and acidic residues" evidence="1">
    <location>
        <begin position="626"/>
        <end position="646"/>
    </location>
</feature>
<protein>
    <recommendedName>
        <fullName evidence="2">Guanylate-binding protein N-terminal domain-containing protein</fullName>
    </recommendedName>
</protein>
<dbReference type="SUPFAM" id="SSF52540">
    <property type="entry name" value="P-loop containing nucleoside triphosphate hydrolases"/>
    <property type="match status" value="1"/>
</dbReference>
<reference evidence="3" key="1">
    <citation type="submission" date="2021-02" db="EMBL/GenBank/DDBJ databases">
        <title>First Annotated Genome of the Yellow-green Alga Tribonema minus.</title>
        <authorList>
            <person name="Mahan K.M."/>
        </authorList>
    </citation>
    <scope>NUCLEOTIDE SEQUENCE</scope>
    <source>
        <strain evidence="3">UTEX B ZZ1240</strain>
    </source>
</reference>
<dbReference type="PANTHER" id="PTHR10751">
    <property type="entry name" value="GUANYLATE BINDING PROTEIN"/>
    <property type="match status" value="1"/>
</dbReference>
<dbReference type="OrthoDB" id="2135133at2759"/>
<comment type="caution">
    <text evidence="3">The sequence shown here is derived from an EMBL/GenBank/DDBJ whole genome shotgun (WGS) entry which is preliminary data.</text>
</comment>
<dbReference type="InterPro" id="IPR027417">
    <property type="entry name" value="P-loop_NTPase"/>
</dbReference>
<evidence type="ECO:0000313" key="3">
    <source>
        <dbReference type="EMBL" id="KAG5183520.1"/>
    </source>
</evidence>
<keyword evidence="4" id="KW-1185">Reference proteome</keyword>
<dbReference type="InterPro" id="IPR015894">
    <property type="entry name" value="Guanylate-bd_N"/>
</dbReference>
<feature type="compositionally biased region" description="Low complexity" evidence="1">
    <location>
        <begin position="1"/>
        <end position="23"/>
    </location>
</feature>
<dbReference type="AlphaFoldDB" id="A0A836CEI3"/>
<feature type="compositionally biased region" description="Gly residues" evidence="1">
    <location>
        <begin position="719"/>
        <end position="739"/>
    </location>
</feature>
<gene>
    <name evidence="3" type="ORF">JKP88DRAFT_316589</name>
</gene>